<accession>A0AAN8V3B4</accession>
<evidence type="ECO:0000256" key="1">
    <source>
        <dbReference type="ARBA" id="ARBA00010617"/>
    </source>
</evidence>
<keyword evidence="4" id="KW-0472">Membrane</keyword>
<dbReference type="AlphaFoldDB" id="A0AAN8V3B4"/>
<reference evidence="5 6" key="1">
    <citation type="submission" date="2023-12" db="EMBL/GenBank/DDBJ databases">
        <title>A high-quality genome assembly for Dillenia turbinata (Dilleniales).</title>
        <authorList>
            <person name="Chanderbali A."/>
        </authorList>
    </citation>
    <scope>NUCLEOTIDE SEQUENCE [LARGE SCALE GENOMIC DNA]</scope>
    <source>
        <strain evidence="5">LSX21</strain>
        <tissue evidence="5">Leaf</tissue>
    </source>
</reference>
<dbReference type="Pfam" id="PF00067">
    <property type="entry name" value="p450"/>
    <property type="match status" value="1"/>
</dbReference>
<protein>
    <submittedName>
        <fullName evidence="5">Cytochrome P450</fullName>
    </submittedName>
</protein>
<dbReference type="PANTHER" id="PTHR47955:SF15">
    <property type="entry name" value="CYTOCHROME P450 71A2-LIKE"/>
    <property type="match status" value="1"/>
</dbReference>
<comment type="similarity">
    <text evidence="1">Belongs to the cytochrome P450 family.</text>
</comment>
<dbReference type="Proteomes" id="UP001370490">
    <property type="component" value="Unassembled WGS sequence"/>
</dbReference>
<dbReference type="PANTHER" id="PTHR47955">
    <property type="entry name" value="CYTOCHROME P450 FAMILY 71 PROTEIN"/>
    <property type="match status" value="1"/>
</dbReference>
<evidence type="ECO:0000256" key="2">
    <source>
        <dbReference type="ARBA" id="ARBA00022723"/>
    </source>
</evidence>
<proteinExistence type="inferred from homology"/>
<keyword evidence="3" id="KW-0408">Iron</keyword>
<evidence type="ECO:0000313" key="6">
    <source>
        <dbReference type="Proteomes" id="UP001370490"/>
    </source>
</evidence>
<organism evidence="5 6">
    <name type="scientific">Dillenia turbinata</name>
    <dbReference type="NCBI Taxonomy" id="194707"/>
    <lineage>
        <taxon>Eukaryota</taxon>
        <taxon>Viridiplantae</taxon>
        <taxon>Streptophyta</taxon>
        <taxon>Embryophyta</taxon>
        <taxon>Tracheophyta</taxon>
        <taxon>Spermatophyta</taxon>
        <taxon>Magnoliopsida</taxon>
        <taxon>eudicotyledons</taxon>
        <taxon>Gunneridae</taxon>
        <taxon>Pentapetalae</taxon>
        <taxon>Dilleniales</taxon>
        <taxon>Dilleniaceae</taxon>
        <taxon>Dillenia</taxon>
    </lineage>
</organism>
<feature type="transmembrane region" description="Helical" evidence="4">
    <location>
        <begin position="19"/>
        <end position="38"/>
    </location>
</feature>
<name>A0AAN8V3B4_9MAGN</name>
<evidence type="ECO:0000256" key="3">
    <source>
        <dbReference type="ARBA" id="ARBA00023004"/>
    </source>
</evidence>
<dbReference type="InterPro" id="IPR036396">
    <property type="entry name" value="Cyt_P450_sf"/>
</dbReference>
<dbReference type="InterPro" id="IPR001128">
    <property type="entry name" value="Cyt_P450"/>
</dbReference>
<evidence type="ECO:0000313" key="5">
    <source>
        <dbReference type="EMBL" id="KAK6920623.1"/>
    </source>
</evidence>
<comment type="caution">
    <text evidence="5">The sequence shown here is derived from an EMBL/GenBank/DDBJ whole genome shotgun (WGS) entry which is preliminary data.</text>
</comment>
<keyword evidence="2" id="KW-0479">Metal-binding</keyword>
<dbReference type="SUPFAM" id="SSF48264">
    <property type="entry name" value="Cytochrome P450"/>
    <property type="match status" value="1"/>
</dbReference>
<keyword evidence="6" id="KW-1185">Reference proteome</keyword>
<keyword evidence="4" id="KW-0812">Transmembrane</keyword>
<gene>
    <name evidence="5" type="ORF">RJ641_014301</name>
</gene>
<dbReference type="GO" id="GO:0016705">
    <property type="term" value="F:oxidoreductase activity, acting on paired donors, with incorporation or reduction of molecular oxygen"/>
    <property type="evidence" value="ECO:0007669"/>
    <property type="project" value="InterPro"/>
</dbReference>
<dbReference type="GO" id="GO:0004497">
    <property type="term" value="F:monooxygenase activity"/>
    <property type="evidence" value="ECO:0007669"/>
    <property type="project" value="InterPro"/>
</dbReference>
<sequence length="221" mass="25270">MATLTIVLQQYWKEMHKTWVFNALVLCFAFLSSLFLLIKLRRSASKRNFPPSPPKLPLIGNLHWLGQMLINTATNIIFRCVLGRKYEGDVGPEFAQVSVKILDLSLAFSFRDFFPSLGWMDKFTGLDRKVGETFKKLDQFLDRAIKEQEEMKDENKQSEKKNLIQILLDLRNEGTAGSYLTKKSFKGVVMDDGCSLRSQIESNFAFGSHSSIKHIIVIPQS</sequence>
<dbReference type="GO" id="GO:0020037">
    <property type="term" value="F:heme binding"/>
    <property type="evidence" value="ECO:0007669"/>
    <property type="project" value="InterPro"/>
</dbReference>
<evidence type="ECO:0000256" key="4">
    <source>
        <dbReference type="SAM" id="Phobius"/>
    </source>
</evidence>
<keyword evidence="4" id="KW-1133">Transmembrane helix</keyword>
<dbReference type="EMBL" id="JBAMMX010000020">
    <property type="protein sequence ID" value="KAK6920623.1"/>
    <property type="molecule type" value="Genomic_DNA"/>
</dbReference>
<dbReference type="GO" id="GO:0005506">
    <property type="term" value="F:iron ion binding"/>
    <property type="evidence" value="ECO:0007669"/>
    <property type="project" value="InterPro"/>
</dbReference>
<dbReference type="Gene3D" id="1.10.630.10">
    <property type="entry name" value="Cytochrome P450"/>
    <property type="match status" value="1"/>
</dbReference>